<accession>A0A164H0D7</accession>
<reference evidence="2 3" key="1">
    <citation type="submission" date="2016-03" db="EMBL/GenBank/DDBJ databases">
        <title>EvidentialGene: Evidence-directed Construction of Genes on Genomes.</title>
        <authorList>
            <person name="Gilbert D.G."/>
            <person name="Choi J.-H."/>
            <person name="Mockaitis K."/>
            <person name="Colbourne J."/>
            <person name="Pfrender M."/>
        </authorList>
    </citation>
    <scope>NUCLEOTIDE SEQUENCE [LARGE SCALE GENOMIC DNA]</scope>
    <source>
        <strain evidence="2 3">Xinb3</strain>
        <tissue evidence="2">Complete organism</tissue>
    </source>
</reference>
<feature type="non-terminal residue" evidence="2">
    <location>
        <position position="51"/>
    </location>
</feature>
<evidence type="ECO:0000313" key="2">
    <source>
        <dbReference type="EMBL" id="KZR99567.1"/>
    </source>
</evidence>
<evidence type="ECO:0000256" key="1">
    <source>
        <dbReference type="SAM" id="MobiDB-lite"/>
    </source>
</evidence>
<protein>
    <submittedName>
        <fullName evidence="2">Uncharacterized protein</fullName>
    </submittedName>
</protein>
<dbReference type="EMBL" id="LRGB01013281">
    <property type="protein sequence ID" value="KZR99567.1"/>
    <property type="molecule type" value="Genomic_DNA"/>
</dbReference>
<comment type="caution">
    <text evidence="2">The sequence shown here is derived from an EMBL/GenBank/DDBJ whole genome shotgun (WGS) entry which is preliminary data.</text>
</comment>
<gene>
    <name evidence="2" type="ORF">APZ42_004511</name>
</gene>
<feature type="non-terminal residue" evidence="2">
    <location>
        <position position="1"/>
    </location>
</feature>
<feature type="compositionally biased region" description="Polar residues" evidence="1">
    <location>
        <begin position="14"/>
        <end position="26"/>
    </location>
</feature>
<keyword evidence="3" id="KW-1185">Reference proteome</keyword>
<dbReference type="Proteomes" id="UP000076858">
    <property type="component" value="Unassembled WGS sequence"/>
</dbReference>
<proteinExistence type="predicted"/>
<name>A0A164H0D7_9CRUS</name>
<feature type="region of interest" description="Disordered" evidence="1">
    <location>
        <begin position="1"/>
        <end position="36"/>
    </location>
</feature>
<sequence>KHLQLERTRPKGKYSQTNNMRNQGNSRIYLPQKSRPDSVFTRIEPNTKFFR</sequence>
<dbReference type="AlphaFoldDB" id="A0A164H0D7"/>
<organism evidence="2 3">
    <name type="scientific">Daphnia magna</name>
    <dbReference type="NCBI Taxonomy" id="35525"/>
    <lineage>
        <taxon>Eukaryota</taxon>
        <taxon>Metazoa</taxon>
        <taxon>Ecdysozoa</taxon>
        <taxon>Arthropoda</taxon>
        <taxon>Crustacea</taxon>
        <taxon>Branchiopoda</taxon>
        <taxon>Diplostraca</taxon>
        <taxon>Cladocera</taxon>
        <taxon>Anomopoda</taxon>
        <taxon>Daphniidae</taxon>
        <taxon>Daphnia</taxon>
    </lineage>
</organism>
<evidence type="ECO:0000313" key="3">
    <source>
        <dbReference type="Proteomes" id="UP000076858"/>
    </source>
</evidence>